<proteinExistence type="predicted"/>
<keyword evidence="2" id="KW-1133">Transmembrane helix</keyword>
<evidence type="ECO:0000313" key="4">
    <source>
        <dbReference type="Proteomes" id="UP001428341"/>
    </source>
</evidence>
<evidence type="ECO:0000313" key="3">
    <source>
        <dbReference type="EMBL" id="KAK9198075.1"/>
    </source>
</evidence>
<evidence type="ECO:0000256" key="1">
    <source>
        <dbReference type="SAM" id="MobiDB-lite"/>
    </source>
</evidence>
<comment type="caution">
    <text evidence="3">The sequence shown here is derived from an EMBL/GenBank/DDBJ whole genome shotgun (WGS) entry which is preliminary data.</text>
</comment>
<evidence type="ECO:0000256" key="2">
    <source>
        <dbReference type="SAM" id="Phobius"/>
    </source>
</evidence>
<feature type="transmembrane region" description="Helical" evidence="2">
    <location>
        <begin position="551"/>
        <end position="576"/>
    </location>
</feature>
<keyword evidence="2" id="KW-0812">Transmembrane</keyword>
<feature type="transmembrane region" description="Helical" evidence="2">
    <location>
        <begin position="276"/>
        <end position="303"/>
    </location>
</feature>
<feature type="transmembrane region" description="Helical" evidence="2">
    <location>
        <begin position="603"/>
        <end position="624"/>
    </location>
</feature>
<dbReference type="PANTHER" id="PTHR48223">
    <property type="entry name" value="DEFECTIVE 2759, PUTATIVE ISOFORM 1-RELATED"/>
    <property type="match status" value="1"/>
</dbReference>
<feature type="transmembrane region" description="Helical" evidence="2">
    <location>
        <begin position="252"/>
        <end position="270"/>
    </location>
</feature>
<gene>
    <name evidence="3" type="ORF">WN944_013258</name>
</gene>
<keyword evidence="4" id="KW-1185">Reference proteome</keyword>
<dbReference type="EMBL" id="JBCGBO010000005">
    <property type="protein sequence ID" value="KAK9198075.1"/>
    <property type="molecule type" value="Genomic_DNA"/>
</dbReference>
<feature type="transmembrane region" description="Helical" evidence="2">
    <location>
        <begin position="707"/>
        <end position="731"/>
    </location>
</feature>
<dbReference type="AlphaFoldDB" id="A0AAP0M9X2"/>
<feature type="region of interest" description="Disordered" evidence="1">
    <location>
        <begin position="128"/>
        <end position="166"/>
    </location>
</feature>
<protein>
    <submittedName>
        <fullName evidence="3">Uncharacterized protein</fullName>
    </submittedName>
</protein>
<accession>A0AAP0M9X2</accession>
<reference evidence="3 4" key="1">
    <citation type="submission" date="2024-05" db="EMBL/GenBank/DDBJ databases">
        <title>Haplotype-resolved chromosome-level genome assembly of Huyou (Citrus changshanensis).</title>
        <authorList>
            <person name="Miao C."/>
            <person name="Chen W."/>
            <person name="Wu Y."/>
            <person name="Wang L."/>
            <person name="Zhao S."/>
            <person name="Grierson D."/>
            <person name="Xu C."/>
            <person name="Chen K."/>
        </authorList>
    </citation>
    <scope>NUCLEOTIDE SEQUENCE [LARGE SCALE GENOMIC DNA]</scope>
    <source>
        <strain evidence="3">01-14</strain>
        <tissue evidence="3">Leaf</tissue>
    </source>
</reference>
<sequence length="739" mass="83802">MYITFLNILDVRSAHDLSETCRTLLFIAFQGSYVAFPSRRLSWNKGLILRRCVTTVHMVGKKEQCLSWKRNFCLSNQWFISGYPSSAFEFPSYDLFPVILGYRVGTPHKCGVKVKSVKISFTAFKGSAQNDESGGRASGSKDPKNSVKLSYIPKESEETVTESSEAHNVPLSYASKTNESIAGSPAIRKLFKKWLTLLRTQSPSEEVDEVLGEEQPPREIPETNIEIHNKGRGEILKEALGQFWAVDATVKIPLLIFVPVFLAVNVAYGAEVSKELIPLWIFGPLIVALYIKMFQWLCALYVFSFKQTVKVIKNLPAACRYVAQGKLKEDVQVRVWDPINNLDKEQLFRKTLKEFKEWLTESYLDFVESIWPHYCRTISDDMKLLLTDIYWYSRANMHMTLSQRPYDRQGYDILQLQNSKVNPCHLIYGPLKLQGGFQKRQSVLLAISEDQSEYVEINPNAPEQLSQHSNLQDISSSGSPSIQYEGSNGKPGLISFYNRPYKREDEIRISTVQNSRSSIVWLVGPAVLVASFIFPSLYLRKIISMVFEDSLLTDFLILFFTEALFYCGVAVFLLLIDRMRRSIRPYFATDDNRALHPQLGQRISSVAALVLSLIIPMVTMGLVWPWTGPAASATLAPYLVGIVVQFAFEQYARYRKSPSWPVIPIIFQVYRLHQLNRAAQLVTALSFTVRGAEATSHNLAINNSLGALLNVLQLLGVICIWSLSSFLMRYFPPTATSIQ</sequence>
<feature type="transmembrane region" description="Helical" evidence="2">
    <location>
        <begin position="630"/>
        <end position="648"/>
    </location>
</feature>
<dbReference type="Proteomes" id="UP001428341">
    <property type="component" value="Unassembled WGS sequence"/>
</dbReference>
<name>A0AAP0M9X2_9ROSI</name>
<keyword evidence="2" id="KW-0472">Membrane</keyword>
<feature type="transmembrane region" description="Helical" evidence="2">
    <location>
        <begin position="518"/>
        <end position="539"/>
    </location>
</feature>
<organism evidence="3 4">
    <name type="scientific">Citrus x changshan-huyou</name>
    <dbReference type="NCBI Taxonomy" id="2935761"/>
    <lineage>
        <taxon>Eukaryota</taxon>
        <taxon>Viridiplantae</taxon>
        <taxon>Streptophyta</taxon>
        <taxon>Embryophyta</taxon>
        <taxon>Tracheophyta</taxon>
        <taxon>Spermatophyta</taxon>
        <taxon>Magnoliopsida</taxon>
        <taxon>eudicotyledons</taxon>
        <taxon>Gunneridae</taxon>
        <taxon>Pentapetalae</taxon>
        <taxon>rosids</taxon>
        <taxon>malvids</taxon>
        <taxon>Sapindales</taxon>
        <taxon>Rutaceae</taxon>
        <taxon>Aurantioideae</taxon>
        <taxon>Citrus</taxon>
    </lineage>
</organism>
<dbReference type="PANTHER" id="PTHR48223:SF1">
    <property type="entry name" value="ABC TRANSMEMBRANE TYPE-1 DOMAIN-CONTAINING PROTEIN"/>
    <property type="match status" value="1"/>
</dbReference>